<dbReference type="PANTHER" id="PTHR36223">
    <property type="entry name" value="BETA-LACTAMASE-TYPE TRANSPEPTIDASE FOLD DOMAIN CONTAINING PROTEIN"/>
    <property type="match status" value="1"/>
</dbReference>
<feature type="region of interest" description="Disordered" evidence="1">
    <location>
        <begin position="146"/>
        <end position="166"/>
    </location>
</feature>
<feature type="domain" description="DUF7918" evidence="2">
    <location>
        <begin position="11"/>
        <end position="198"/>
    </location>
</feature>
<dbReference type="OrthoDB" id="3364132at2759"/>
<organism evidence="3 4">
    <name type="scientific">Gymnopus androsaceus JB14</name>
    <dbReference type="NCBI Taxonomy" id="1447944"/>
    <lineage>
        <taxon>Eukaryota</taxon>
        <taxon>Fungi</taxon>
        <taxon>Dikarya</taxon>
        <taxon>Basidiomycota</taxon>
        <taxon>Agaricomycotina</taxon>
        <taxon>Agaricomycetes</taxon>
        <taxon>Agaricomycetidae</taxon>
        <taxon>Agaricales</taxon>
        <taxon>Marasmiineae</taxon>
        <taxon>Omphalotaceae</taxon>
        <taxon>Gymnopus</taxon>
    </lineage>
</organism>
<dbReference type="AlphaFoldDB" id="A0A6A4GYF0"/>
<accession>A0A6A4GYF0</accession>
<sequence>MPLTFDHFSAWIEVDGSEVPVFDAQENNNEVTGWIPSETGKKFCLKLSTGTRGSSMAADIYMDGKPFSGKAIYAGPPRMFTISGVATSNTTEKPFMFSPLELTDDDDYLHTTTTGLGDVKLVISYATFGGEVNQYHKYDPVGKVHEKSKKATGHKIDLGQETSKAHSSTVVTTRHAVITTFVFKYRPIDMLRANGIAPPAPVEESKKRAASPTNGPDVLDLTGDSDDENERRIQTLRDELAGLERKRRKTSRIKPEPGVKQEESSSSAGRSRTVSLGIVDLT</sequence>
<dbReference type="Pfam" id="PF25534">
    <property type="entry name" value="DUF7918"/>
    <property type="match status" value="1"/>
</dbReference>
<dbReference type="InterPro" id="IPR057678">
    <property type="entry name" value="DUF7918"/>
</dbReference>
<keyword evidence="4" id="KW-1185">Reference proteome</keyword>
<feature type="compositionally biased region" description="Basic and acidic residues" evidence="1">
    <location>
        <begin position="229"/>
        <end position="244"/>
    </location>
</feature>
<evidence type="ECO:0000313" key="4">
    <source>
        <dbReference type="Proteomes" id="UP000799118"/>
    </source>
</evidence>
<dbReference type="Proteomes" id="UP000799118">
    <property type="component" value="Unassembled WGS sequence"/>
</dbReference>
<feature type="region of interest" description="Disordered" evidence="1">
    <location>
        <begin position="199"/>
        <end position="282"/>
    </location>
</feature>
<feature type="compositionally biased region" description="Basic and acidic residues" evidence="1">
    <location>
        <begin position="253"/>
        <end position="263"/>
    </location>
</feature>
<evidence type="ECO:0000259" key="2">
    <source>
        <dbReference type="Pfam" id="PF25534"/>
    </source>
</evidence>
<proteinExistence type="predicted"/>
<name>A0A6A4GYF0_9AGAR</name>
<dbReference type="EMBL" id="ML769656">
    <property type="protein sequence ID" value="KAE9390483.1"/>
    <property type="molecule type" value="Genomic_DNA"/>
</dbReference>
<reference evidence="3" key="1">
    <citation type="journal article" date="2019" name="Environ. Microbiol.">
        <title>Fungal ecological strategies reflected in gene transcription - a case study of two litter decomposers.</title>
        <authorList>
            <person name="Barbi F."/>
            <person name="Kohler A."/>
            <person name="Barry K."/>
            <person name="Baskaran P."/>
            <person name="Daum C."/>
            <person name="Fauchery L."/>
            <person name="Ihrmark K."/>
            <person name="Kuo A."/>
            <person name="LaButti K."/>
            <person name="Lipzen A."/>
            <person name="Morin E."/>
            <person name="Grigoriev I.V."/>
            <person name="Henrissat B."/>
            <person name="Lindahl B."/>
            <person name="Martin F."/>
        </authorList>
    </citation>
    <scope>NUCLEOTIDE SEQUENCE</scope>
    <source>
        <strain evidence="3">JB14</strain>
    </source>
</reference>
<protein>
    <recommendedName>
        <fullName evidence="2">DUF7918 domain-containing protein</fullName>
    </recommendedName>
</protein>
<gene>
    <name evidence="3" type="ORF">BT96DRAFT_1024525</name>
</gene>
<evidence type="ECO:0000256" key="1">
    <source>
        <dbReference type="SAM" id="MobiDB-lite"/>
    </source>
</evidence>
<dbReference type="PANTHER" id="PTHR36223:SF1">
    <property type="entry name" value="TRANSCRIPTION ELONGATION FACTOR EAF N-TERMINAL DOMAIN-CONTAINING PROTEIN"/>
    <property type="match status" value="1"/>
</dbReference>
<evidence type="ECO:0000313" key="3">
    <source>
        <dbReference type="EMBL" id="KAE9390483.1"/>
    </source>
</evidence>